<reference evidence="9 10" key="1">
    <citation type="journal article" date="2015" name="Nature">
        <title>rRNA introns, odd ribosomes, and small enigmatic genomes across a large radiation of phyla.</title>
        <authorList>
            <person name="Brown C.T."/>
            <person name="Hug L.A."/>
            <person name="Thomas B.C."/>
            <person name="Sharon I."/>
            <person name="Castelle C.J."/>
            <person name="Singh A."/>
            <person name="Wilkins M.J."/>
            <person name="Williams K.H."/>
            <person name="Banfield J.F."/>
        </authorList>
    </citation>
    <scope>NUCLEOTIDE SEQUENCE [LARGE SCALE GENOMIC DNA]</scope>
</reference>
<comment type="pathway">
    <text evidence="6 7">Sulfur metabolism; hydrogen sulfide biosynthesis; sulfite from sulfate: step 2/3.</text>
</comment>
<evidence type="ECO:0000259" key="8">
    <source>
        <dbReference type="Pfam" id="PF01583"/>
    </source>
</evidence>
<dbReference type="InterPro" id="IPR059117">
    <property type="entry name" value="APS_kinase_dom"/>
</dbReference>
<keyword evidence="4 6" id="KW-0547">Nucleotide-binding</keyword>
<accession>A0A0G0LP58</accession>
<dbReference type="NCBIfam" id="NF003013">
    <property type="entry name" value="PRK03846.1"/>
    <property type="match status" value="1"/>
</dbReference>
<dbReference type="UniPathway" id="UPA00140">
    <property type="reaction ID" value="UER00205"/>
</dbReference>
<comment type="similarity">
    <text evidence="6 7">Belongs to the APS kinase family.</text>
</comment>
<evidence type="ECO:0000256" key="3">
    <source>
        <dbReference type="ARBA" id="ARBA00022679"/>
    </source>
</evidence>
<comment type="catalytic activity">
    <reaction evidence="1 6 7">
        <text>adenosine 5'-phosphosulfate + ATP = 3'-phosphoadenylyl sulfate + ADP + H(+)</text>
        <dbReference type="Rhea" id="RHEA:24152"/>
        <dbReference type="ChEBI" id="CHEBI:15378"/>
        <dbReference type="ChEBI" id="CHEBI:30616"/>
        <dbReference type="ChEBI" id="CHEBI:58243"/>
        <dbReference type="ChEBI" id="CHEBI:58339"/>
        <dbReference type="ChEBI" id="CHEBI:456216"/>
        <dbReference type="EC" id="2.7.1.25"/>
    </reaction>
</comment>
<dbReference type="InterPro" id="IPR002891">
    <property type="entry name" value="APS"/>
</dbReference>
<dbReference type="Gene3D" id="3.40.50.300">
    <property type="entry name" value="P-loop containing nucleotide triphosphate hydrolases"/>
    <property type="match status" value="1"/>
</dbReference>
<dbReference type="Proteomes" id="UP000034207">
    <property type="component" value="Unassembled WGS sequence"/>
</dbReference>
<dbReference type="InterPro" id="IPR050512">
    <property type="entry name" value="Sulf_AdTrans/APS_kinase"/>
</dbReference>
<dbReference type="HAMAP" id="MF_00065">
    <property type="entry name" value="Adenylyl_sulf_kinase"/>
    <property type="match status" value="1"/>
</dbReference>
<keyword evidence="6" id="KW-0597">Phosphoprotein</keyword>
<dbReference type="InterPro" id="IPR027417">
    <property type="entry name" value="P-loop_NTPase"/>
</dbReference>
<gene>
    <name evidence="6" type="primary">cysC</name>
    <name evidence="9" type="ORF">UT18_C0017G0028</name>
</gene>
<dbReference type="GO" id="GO:0004020">
    <property type="term" value="F:adenylylsulfate kinase activity"/>
    <property type="evidence" value="ECO:0007669"/>
    <property type="project" value="UniProtKB-UniRule"/>
</dbReference>
<feature type="active site" description="Phosphoserine intermediate" evidence="6">
    <location>
        <position position="87"/>
    </location>
</feature>
<dbReference type="GO" id="GO:0005737">
    <property type="term" value="C:cytoplasm"/>
    <property type="evidence" value="ECO:0007669"/>
    <property type="project" value="TreeGrafter"/>
</dbReference>
<dbReference type="EMBL" id="LBVV01000017">
    <property type="protein sequence ID" value="KKQ93658.1"/>
    <property type="molecule type" value="Genomic_DNA"/>
</dbReference>
<dbReference type="PANTHER" id="PTHR42700">
    <property type="entry name" value="SULFATE ADENYLYLTRANSFERASE"/>
    <property type="match status" value="1"/>
</dbReference>
<dbReference type="GO" id="GO:0004781">
    <property type="term" value="F:sulfate adenylyltransferase (ATP) activity"/>
    <property type="evidence" value="ECO:0007669"/>
    <property type="project" value="TreeGrafter"/>
</dbReference>
<protein>
    <recommendedName>
        <fullName evidence="2 6">Adenylyl-sulfate kinase</fullName>
        <ecNumber evidence="2 6">2.7.1.25</ecNumber>
    </recommendedName>
    <alternativeName>
        <fullName evidence="6">APS kinase</fullName>
    </alternativeName>
    <alternativeName>
        <fullName evidence="6">ATP adenosine-5'-phosphosulfate 3'-phosphotransferase</fullName>
    </alternativeName>
    <alternativeName>
        <fullName evidence="6">Adenosine-5'-phosphosulfate kinase</fullName>
    </alternativeName>
</protein>
<evidence type="ECO:0000256" key="1">
    <source>
        <dbReference type="ARBA" id="ARBA00001823"/>
    </source>
</evidence>
<evidence type="ECO:0000256" key="4">
    <source>
        <dbReference type="ARBA" id="ARBA00022741"/>
    </source>
</evidence>
<comment type="caution">
    <text evidence="9">The sequence shown here is derived from an EMBL/GenBank/DDBJ whole genome shotgun (WGS) entry which is preliminary data.</text>
</comment>
<feature type="binding site" evidence="6">
    <location>
        <begin position="13"/>
        <end position="20"/>
    </location>
    <ligand>
        <name>ATP</name>
        <dbReference type="ChEBI" id="CHEBI:30616"/>
    </ligand>
</feature>
<keyword evidence="6 7" id="KW-0418">Kinase</keyword>
<organism evidence="9 10">
    <name type="scientific">candidate division CPR2 bacterium GW2011_GWC2_39_10</name>
    <dbReference type="NCBI Taxonomy" id="1618345"/>
    <lineage>
        <taxon>Bacteria</taxon>
        <taxon>Bacteria division CPR2</taxon>
    </lineage>
</organism>
<dbReference type="PANTHER" id="PTHR42700:SF1">
    <property type="entry name" value="SULFATE ADENYLYLTRANSFERASE"/>
    <property type="match status" value="1"/>
</dbReference>
<dbReference type="CDD" id="cd02027">
    <property type="entry name" value="APSK"/>
    <property type="match status" value="1"/>
</dbReference>
<dbReference type="GO" id="GO:0010134">
    <property type="term" value="P:sulfate assimilation via adenylyl sulfate reduction"/>
    <property type="evidence" value="ECO:0007669"/>
    <property type="project" value="TreeGrafter"/>
</dbReference>
<dbReference type="SUPFAM" id="SSF52540">
    <property type="entry name" value="P-loop containing nucleoside triphosphate hydrolases"/>
    <property type="match status" value="1"/>
</dbReference>
<evidence type="ECO:0000313" key="10">
    <source>
        <dbReference type="Proteomes" id="UP000034207"/>
    </source>
</evidence>
<dbReference type="Pfam" id="PF01583">
    <property type="entry name" value="APS_kinase"/>
    <property type="match status" value="1"/>
</dbReference>
<feature type="domain" description="APS kinase" evidence="8">
    <location>
        <begin position="5"/>
        <end position="153"/>
    </location>
</feature>
<comment type="function">
    <text evidence="6 7">Catalyzes the synthesis of activated sulfate.</text>
</comment>
<dbReference type="EC" id="2.7.1.25" evidence="2 6"/>
<evidence type="ECO:0000256" key="2">
    <source>
        <dbReference type="ARBA" id="ARBA00012121"/>
    </source>
</evidence>
<sequence>MNKSKGVTVWLTGLSGSGKTTIATELESLFKEKGFKVEKIDGDVLRETLSKDLGFSKEDRDTNVERSAFLAKTLNNHGVVAIVSLISPYREKRDWARNYIENFFEVYVNCPLGACEERDAKGLYIRARKGEIPDFTGISDRYEEPVNPELTLDTKLLEPKECALRIVKALKII</sequence>
<evidence type="ECO:0000256" key="5">
    <source>
        <dbReference type="ARBA" id="ARBA00022840"/>
    </source>
</evidence>
<keyword evidence="5 6" id="KW-0067">ATP-binding</keyword>
<dbReference type="GO" id="GO:0019379">
    <property type="term" value="P:sulfate assimilation, phosphoadenylyl sulfate reduction by phosphoadenylyl-sulfate reductase (thioredoxin)"/>
    <property type="evidence" value="ECO:0007669"/>
    <property type="project" value="TreeGrafter"/>
</dbReference>
<evidence type="ECO:0000256" key="6">
    <source>
        <dbReference type="HAMAP-Rule" id="MF_00065"/>
    </source>
</evidence>
<evidence type="ECO:0000256" key="7">
    <source>
        <dbReference type="RuleBase" id="RU004347"/>
    </source>
</evidence>
<evidence type="ECO:0000313" key="9">
    <source>
        <dbReference type="EMBL" id="KKQ93658.1"/>
    </source>
</evidence>
<dbReference type="GO" id="GO:0005524">
    <property type="term" value="F:ATP binding"/>
    <property type="evidence" value="ECO:0007669"/>
    <property type="project" value="UniProtKB-UniRule"/>
</dbReference>
<dbReference type="PATRIC" id="fig|1618345.3.peg.936"/>
<dbReference type="NCBIfam" id="TIGR00455">
    <property type="entry name" value="apsK"/>
    <property type="match status" value="1"/>
</dbReference>
<dbReference type="AlphaFoldDB" id="A0A0G0LP58"/>
<keyword evidence="3 6" id="KW-0808">Transferase</keyword>
<dbReference type="NCBIfam" id="NF004041">
    <property type="entry name" value="PRK05541.1"/>
    <property type="match status" value="1"/>
</dbReference>
<dbReference type="STRING" id="1618345.UT18_C0017G0028"/>
<name>A0A0G0LP58_UNCC2</name>
<proteinExistence type="inferred from homology"/>
<dbReference type="GO" id="GO:0070814">
    <property type="term" value="P:hydrogen sulfide biosynthetic process"/>
    <property type="evidence" value="ECO:0007669"/>
    <property type="project" value="UniProtKB-UniRule"/>
</dbReference>